<dbReference type="AlphaFoldDB" id="A0A2S2PFE0"/>
<protein>
    <submittedName>
        <fullName evidence="2">Uncharacterized protein</fullName>
    </submittedName>
</protein>
<gene>
    <name evidence="2" type="ORF">g.3975</name>
</gene>
<sequence>MDSVEETIQLKGKNPKKEGGEQGEGTELSRHSRYNIIYIIFHSPTKTSLQPGARVVCEKYKNRPPNVREKRNDLQCTECTGGTQHGARIQPSYTHMCVLIL</sequence>
<evidence type="ECO:0000313" key="2">
    <source>
        <dbReference type="EMBL" id="MBY28171.1"/>
    </source>
</evidence>
<organism evidence="2">
    <name type="scientific">Schizaphis graminum</name>
    <name type="common">Green bug aphid</name>
    <dbReference type="NCBI Taxonomy" id="13262"/>
    <lineage>
        <taxon>Eukaryota</taxon>
        <taxon>Metazoa</taxon>
        <taxon>Ecdysozoa</taxon>
        <taxon>Arthropoda</taxon>
        <taxon>Hexapoda</taxon>
        <taxon>Insecta</taxon>
        <taxon>Pterygota</taxon>
        <taxon>Neoptera</taxon>
        <taxon>Paraneoptera</taxon>
        <taxon>Hemiptera</taxon>
        <taxon>Sternorrhyncha</taxon>
        <taxon>Aphidomorpha</taxon>
        <taxon>Aphidoidea</taxon>
        <taxon>Aphididae</taxon>
        <taxon>Aphidini</taxon>
        <taxon>Schizaphis</taxon>
    </lineage>
</organism>
<feature type="region of interest" description="Disordered" evidence="1">
    <location>
        <begin position="1"/>
        <end position="28"/>
    </location>
</feature>
<reference evidence="2" key="1">
    <citation type="submission" date="2018-04" db="EMBL/GenBank/DDBJ databases">
        <title>Transcriptome of Schizaphis graminum biotype I.</title>
        <authorList>
            <person name="Scully E.D."/>
            <person name="Geib S.M."/>
            <person name="Palmer N.A."/>
            <person name="Koch K."/>
            <person name="Bradshaw J."/>
            <person name="Heng-Moss T."/>
            <person name="Sarath G."/>
        </authorList>
    </citation>
    <scope>NUCLEOTIDE SEQUENCE</scope>
</reference>
<dbReference type="EMBL" id="GGMR01015552">
    <property type="protein sequence ID" value="MBY28171.1"/>
    <property type="molecule type" value="Transcribed_RNA"/>
</dbReference>
<accession>A0A2S2PFE0</accession>
<name>A0A2S2PFE0_SCHGA</name>
<proteinExistence type="predicted"/>
<evidence type="ECO:0000256" key="1">
    <source>
        <dbReference type="SAM" id="MobiDB-lite"/>
    </source>
</evidence>